<dbReference type="InterPro" id="IPR013783">
    <property type="entry name" value="Ig-like_fold"/>
</dbReference>
<gene>
    <name evidence="3" type="ORF">A6M21_11960</name>
</gene>
<dbReference type="PROSITE" id="PS50853">
    <property type="entry name" value="FN3"/>
    <property type="match status" value="1"/>
</dbReference>
<accession>A0A1B7LDF4</accession>
<dbReference type="InterPro" id="IPR003961">
    <property type="entry name" value="FN3_dom"/>
</dbReference>
<organism evidence="3 4">
    <name type="scientific">Desulfotomaculum copahuensis</name>
    <dbReference type="NCBI Taxonomy" id="1838280"/>
    <lineage>
        <taxon>Bacteria</taxon>
        <taxon>Bacillati</taxon>
        <taxon>Bacillota</taxon>
        <taxon>Clostridia</taxon>
        <taxon>Eubacteriales</taxon>
        <taxon>Desulfotomaculaceae</taxon>
        <taxon>Desulfotomaculum</taxon>
    </lineage>
</organism>
<sequence length="966" mass="103064">MALVSGVANAPVLPAGWKPVNHVSGQTFQETTLANWQYNYDPVNTVNGVPPKMWANAKDTKGNLWVWIPRFTYRAIQYADDPEVKIRFSSGTTDDTTSIDGRVCKKHPGFKFGTVELPGIWVMKYQAYQDTANGGIPGSLPNKVSWRTITVNDIFNQCLNLKNNVATVATGIDSHMLKNSEWGAVALLAYAVGQGRPKINGDSGYHTGYTTNGTTNTTGSLDTSGETSTTGNPTGVFDMVGCGWQYVASYVNNGNSNLTTYCLSLVNADAKYKDVFPMGSGDTQAANFAAAAGLSDGMMLNETASNVGGNYGWLNWAGTAASSSFPYSSNPVFIRGGSYSLSSAGLACFYYTSGNASSSGGFRACFVNLNSAPLISGSDQNLGDKSGPFSIVYQVSDPDGDAVDVVEKINGNVVETLTGAPQNTDLEFIIDLTTWGNLALNQMHTITIEATDSFGNKSTRTYTFTKVNAVPSAPGAIVSPVAGSTVVGNVTIEWTEATDPDGDALTYSVYYSADDGATLLPIATGITALMLAWDTSVVPEGTNYRIYVKANDGKVDGPFAVSGIFTVAHNLSPSAMSAIVPVHTARVPLQPVFMAGVGTDPEGDPQHFRLQIARDVNFANIVADLETSTQNLLTANQAGVEADTTGFTGRGATIARSTAQFYEGAASLQVTTSGTTANEGVELSPVDVLGGKSYAAQVKVKGAGYIRLAIEELDSNGNYLRSTGSDPITLDGTSWQTLSVFARTGQDCAKLRLAVLTSSVIGATFYCDAFMLVKGEFLPDEFIPGQQYGPGTADAIAGWEIYDGANWVPMPTGGAPVGTERVRHSLREPLQQNQSYYWRMAARDTTGNYGEWTLPRIIRAGNVLQFRLKTPIETSAEVERVLVFGYHTIAKDGANPAVLKVEASNNAFDPFPVWEDITAAYLAREYAELTNKNRSADKWGLDIRITIWANDTLGTIEVLGVGIAFD</sequence>
<protein>
    <recommendedName>
        <fullName evidence="2">Fibronectin type-III domain-containing protein</fullName>
    </recommendedName>
</protein>
<evidence type="ECO:0000256" key="1">
    <source>
        <dbReference type="SAM" id="MobiDB-lite"/>
    </source>
</evidence>
<dbReference type="OrthoDB" id="7820733at2"/>
<proteinExistence type="predicted"/>
<evidence type="ECO:0000259" key="2">
    <source>
        <dbReference type="PROSITE" id="PS50853"/>
    </source>
</evidence>
<dbReference type="Gene3D" id="2.60.40.10">
    <property type="entry name" value="Immunoglobulins"/>
    <property type="match status" value="2"/>
</dbReference>
<dbReference type="CDD" id="cd00063">
    <property type="entry name" value="FN3"/>
    <property type="match status" value="1"/>
</dbReference>
<dbReference type="InterPro" id="IPR036116">
    <property type="entry name" value="FN3_sf"/>
</dbReference>
<keyword evidence="4" id="KW-1185">Reference proteome</keyword>
<dbReference type="EMBL" id="LYVF01000168">
    <property type="protein sequence ID" value="OAT81117.1"/>
    <property type="molecule type" value="Genomic_DNA"/>
</dbReference>
<dbReference type="Gene3D" id="2.60.120.260">
    <property type="entry name" value="Galactose-binding domain-like"/>
    <property type="match status" value="1"/>
</dbReference>
<dbReference type="Proteomes" id="UP000078532">
    <property type="component" value="Unassembled WGS sequence"/>
</dbReference>
<evidence type="ECO:0000313" key="3">
    <source>
        <dbReference type="EMBL" id="OAT81117.1"/>
    </source>
</evidence>
<feature type="domain" description="Fibronectin type-III" evidence="2">
    <location>
        <begin position="473"/>
        <end position="570"/>
    </location>
</feature>
<dbReference type="SUPFAM" id="SSF49265">
    <property type="entry name" value="Fibronectin type III"/>
    <property type="match status" value="1"/>
</dbReference>
<evidence type="ECO:0000313" key="4">
    <source>
        <dbReference type="Proteomes" id="UP000078532"/>
    </source>
</evidence>
<reference evidence="3 4" key="1">
    <citation type="submission" date="2016-04" db="EMBL/GenBank/DDBJ databases">
        <authorList>
            <person name="Evans L.H."/>
            <person name="Alamgir A."/>
            <person name="Owens N."/>
            <person name="Weber N.D."/>
            <person name="Virtaneva K."/>
            <person name="Barbian K."/>
            <person name="Babar A."/>
            <person name="Rosenke K."/>
        </authorList>
    </citation>
    <scope>NUCLEOTIDE SEQUENCE [LARGE SCALE GENOMIC DNA]</scope>
    <source>
        <strain evidence="3 4">LMa1</strain>
    </source>
</reference>
<dbReference type="AlphaFoldDB" id="A0A1B7LDF4"/>
<feature type="region of interest" description="Disordered" evidence="1">
    <location>
        <begin position="203"/>
        <end position="232"/>
    </location>
</feature>
<dbReference type="STRING" id="1838280.A6M21_11960"/>
<feature type="compositionally biased region" description="Low complexity" evidence="1">
    <location>
        <begin position="204"/>
        <end position="219"/>
    </location>
</feature>
<dbReference type="RefSeq" id="WP_066669150.1">
    <property type="nucleotide sequence ID" value="NZ_LYVF01000168.1"/>
</dbReference>
<feature type="compositionally biased region" description="Polar residues" evidence="1">
    <location>
        <begin position="220"/>
        <end position="232"/>
    </location>
</feature>
<comment type="caution">
    <text evidence="3">The sequence shown here is derived from an EMBL/GenBank/DDBJ whole genome shotgun (WGS) entry which is preliminary data.</text>
</comment>
<name>A0A1B7LDF4_9FIRM</name>